<protein>
    <submittedName>
        <fullName evidence="2">Nuclear transport factor 2 family protein</fullName>
    </submittedName>
</protein>
<accession>A0A4P8WKC0</accession>
<dbReference type="RefSeq" id="WP_138246177.1">
    <property type="nucleotide sequence ID" value="NZ_CP040330.1"/>
</dbReference>
<dbReference type="Gene3D" id="3.10.450.50">
    <property type="match status" value="1"/>
</dbReference>
<dbReference type="Proteomes" id="UP000302218">
    <property type="component" value="Chromosome"/>
</dbReference>
<dbReference type="PANTHER" id="PTHR41252">
    <property type="entry name" value="BLR2505 PROTEIN"/>
    <property type="match status" value="1"/>
</dbReference>
<dbReference type="Pfam" id="PF12680">
    <property type="entry name" value="SnoaL_2"/>
    <property type="match status" value="1"/>
</dbReference>
<organism evidence="2 3">
    <name type="scientific">Natrinema versiforme</name>
    <dbReference type="NCBI Taxonomy" id="88724"/>
    <lineage>
        <taxon>Archaea</taxon>
        <taxon>Methanobacteriati</taxon>
        <taxon>Methanobacteriota</taxon>
        <taxon>Stenosarchaea group</taxon>
        <taxon>Halobacteria</taxon>
        <taxon>Halobacteriales</taxon>
        <taxon>Natrialbaceae</taxon>
        <taxon>Natrinema</taxon>
    </lineage>
</organism>
<dbReference type="SUPFAM" id="SSF54427">
    <property type="entry name" value="NTF2-like"/>
    <property type="match status" value="1"/>
</dbReference>
<dbReference type="OrthoDB" id="183337at2157"/>
<feature type="domain" description="SnoaL-like" evidence="1">
    <location>
        <begin position="19"/>
        <end position="128"/>
    </location>
</feature>
<reference evidence="3" key="1">
    <citation type="submission" date="2019-05" db="EMBL/GenBank/DDBJ databases">
        <title>Genome sequence and methylation pattern of the halophilic Archaeon Natrinema versiforme BOL5-4.</title>
        <authorList>
            <person name="DasSarma P."/>
            <person name="Anton B.P."/>
            <person name="DasSarma S.L."/>
            <person name="Martinez F.L."/>
            <person name="Guzman D."/>
            <person name="Roberts R.J."/>
            <person name="DasSarma S."/>
        </authorList>
    </citation>
    <scope>NUCLEOTIDE SEQUENCE [LARGE SCALE GENOMIC DNA]</scope>
    <source>
        <strain evidence="3">BOL5-4</strain>
    </source>
</reference>
<dbReference type="InterPro" id="IPR037401">
    <property type="entry name" value="SnoaL-like"/>
</dbReference>
<evidence type="ECO:0000313" key="3">
    <source>
        <dbReference type="Proteomes" id="UP000302218"/>
    </source>
</evidence>
<dbReference type="EMBL" id="CP040330">
    <property type="protein sequence ID" value="QCS43725.1"/>
    <property type="molecule type" value="Genomic_DNA"/>
</dbReference>
<dbReference type="GeneID" id="40266747"/>
<dbReference type="InterPro" id="IPR032710">
    <property type="entry name" value="NTF2-like_dom_sf"/>
</dbReference>
<sequence>MTVNEQRSAEQTTPRERLTEFYTAFNHVVTDRGGTDELASLLTDDITWVDATTGERGERTSSGIESVLENAVRAPGRRADHLQALPERFIDAGDTMIVAGAYVGTVGENSFDIAFAHVFDLRDGRIRRCTAYRDTALERRVFDA</sequence>
<name>A0A4P8WKC0_9EURY</name>
<gene>
    <name evidence="2" type="ORF">FEJ81_15700</name>
</gene>
<proteinExistence type="predicted"/>
<evidence type="ECO:0000313" key="2">
    <source>
        <dbReference type="EMBL" id="QCS43725.1"/>
    </source>
</evidence>
<evidence type="ECO:0000259" key="1">
    <source>
        <dbReference type="Pfam" id="PF12680"/>
    </source>
</evidence>
<dbReference type="PANTHER" id="PTHR41252:SF1">
    <property type="entry name" value="BLR2505 PROTEIN"/>
    <property type="match status" value="1"/>
</dbReference>
<dbReference type="KEGG" id="nvr:FEJ81_15700"/>
<dbReference type="AlphaFoldDB" id="A0A4P8WKC0"/>